<dbReference type="Bgee" id="ENSGGOG00000013041">
    <property type="expression patterns" value="Expressed in heart and 5 other cell types or tissues"/>
</dbReference>
<dbReference type="GeneTree" id="ENSGT00940000160500"/>
<dbReference type="InterPro" id="IPR032675">
    <property type="entry name" value="LRR_dom_sf"/>
</dbReference>
<evidence type="ECO:0000313" key="6">
    <source>
        <dbReference type="Ensembl" id="ENSGGOP00000028970.1"/>
    </source>
</evidence>
<dbReference type="GeneID" id="129528541"/>
<evidence type="ECO:0000256" key="2">
    <source>
        <dbReference type="ARBA" id="ARBA00057777"/>
    </source>
</evidence>
<comment type="subunit">
    <text evidence="3">Interacts with incompletely assembled mitochondrial NADH:ubiquinone oxidoreductase complex (complex I).</text>
</comment>
<evidence type="ECO:0000256" key="1">
    <source>
        <dbReference type="ARBA" id="ARBA00006901"/>
    </source>
</evidence>
<proteinExistence type="inferred from homology"/>
<reference evidence="6" key="3">
    <citation type="submission" date="2025-08" db="UniProtKB">
        <authorList>
            <consortium name="Ensembl"/>
        </authorList>
    </citation>
    <scope>IDENTIFICATION</scope>
</reference>
<comment type="function">
    <text evidence="2">Required for the assembly of the mitochondrial NADH:ubiquinone oxidoreductase complex (complex I). Involved in the assembly of the distal region of complex I.</text>
</comment>
<dbReference type="EMBL" id="CABD030113636">
    <property type="status" value="NOT_ANNOTATED_CDS"/>
    <property type="molecule type" value="Genomic_DNA"/>
</dbReference>
<reference evidence="7" key="1">
    <citation type="submission" date="2011-05" db="EMBL/GenBank/DDBJ databases">
        <title>Insights into the evolution of the great apes provided by the gorilla genome.</title>
        <authorList>
            <person name="Scally A."/>
        </authorList>
    </citation>
    <scope>NUCLEOTIDE SEQUENCE [LARGE SCALE GENOMIC DNA]</scope>
</reference>
<keyword evidence="7" id="KW-1185">Reference proteome</keyword>
<dbReference type="AlphaFoldDB" id="A0A2I2Y247"/>
<dbReference type="SUPFAM" id="SSF52047">
    <property type="entry name" value="RNI-like"/>
    <property type="match status" value="1"/>
</dbReference>
<evidence type="ECO:0000256" key="5">
    <source>
        <dbReference type="ARBA" id="ARBA00076566"/>
    </source>
</evidence>
<dbReference type="CTD" id="55101"/>
<dbReference type="Gene3D" id="3.80.10.10">
    <property type="entry name" value="Ribonuclease Inhibitor"/>
    <property type="match status" value="1"/>
</dbReference>
<sequence>MAAPWASLRLVAPMWNGRIRGIHRLGGAVAPEGNQKKKRTILQFLTNYFYDVEALRDYLLQREMYKVHEKNRFRDKEWIRPDKYGHFSQEFWNFCEVPVEAVDASDCDINYEGLDNLLRLKELQSLSLQRCSHVDDWCLSRLYPLADSLQELSLAGCPRVSERGLACLHHLQNLRRLDISDLPAVSNPGLTQILVEEMLPNCKVVGVDWAEGLKSGPEEQPQDTASPVPA</sequence>
<name>A0A2I2Y247_GORGO</name>
<evidence type="ECO:0000256" key="3">
    <source>
        <dbReference type="ARBA" id="ARBA00062608"/>
    </source>
</evidence>
<dbReference type="Ensembl" id="ENSGGOT00000048958.1">
    <property type="protein sequence ID" value="ENSGGOP00000028970.1"/>
    <property type="gene ID" value="ENSGGOG00000013041.3"/>
</dbReference>
<gene>
    <name evidence="6" type="primary">DMAC2</name>
</gene>
<reference evidence="6 7" key="2">
    <citation type="journal article" date="2012" name="Nature">
        <title>Insights into hominid evolution from the gorilla genome sequence.</title>
        <authorList>
            <person name="Scally A."/>
            <person name="Dutheil J.Y."/>
            <person name="Hillier L.W."/>
            <person name="Jordan G.E."/>
            <person name="Goodhead I."/>
            <person name="Herrero J."/>
            <person name="Hobolth A."/>
            <person name="Lappalainen T."/>
            <person name="Mailund T."/>
            <person name="Marques-Bonet T."/>
            <person name="McCarthy S."/>
            <person name="Montgomery S.H."/>
            <person name="Schwalie P.C."/>
            <person name="Tang Y.A."/>
            <person name="Ward M.C."/>
            <person name="Xue Y."/>
            <person name="Yngvadottir B."/>
            <person name="Alkan C."/>
            <person name="Andersen L.N."/>
            <person name="Ayub Q."/>
            <person name="Ball E.V."/>
            <person name="Beal K."/>
            <person name="Bradley B.J."/>
            <person name="Chen Y."/>
            <person name="Clee C.M."/>
            <person name="Fitzgerald S."/>
            <person name="Graves T.A."/>
            <person name="Gu Y."/>
            <person name="Heath P."/>
            <person name="Heger A."/>
            <person name="Karakoc E."/>
            <person name="Kolb-Kokocinski A."/>
            <person name="Laird G.K."/>
            <person name="Lunter G."/>
            <person name="Meader S."/>
            <person name="Mort M."/>
            <person name="Mullikin J.C."/>
            <person name="Munch K."/>
            <person name="O'Connor T.D."/>
            <person name="Phillips A.D."/>
            <person name="Prado-Martinez J."/>
            <person name="Rogers A.S."/>
            <person name="Sajjadian S."/>
            <person name="Schmidt D."/>
            <person name="Shaw K."/>
            <person name="Simpson J.T."/>
            <person name="Stenson P.D."/>
            <person name="Turner D.J."/>
            <person name="Vigilant L."/>
            <person name="Vilella A.J."/>
            <person name="Whitener W."/>
            <person name="Zhu B."/>
            <person name="Cooper D.N."/>
            <person name="de Jong P."/>
            <person name="Dermitzakis E.T."/>
            <person name="Eichler E.E."/>
            <person name="Flicek P."/>
            <person name="Goldman N."/>
            <person name="Mundy N.I."/>
            <person name="Ning Z."/>
            <person name="Odom D.T."/>
            <person name="Ponting C.P."/>
            <person name="Quail M.A."/>
            <person name="Ryder O.A."/>
            <person name="Searle S.M."/>
            <person name="Warren W.C."/>
            <person name="Wilson R.K."/>
            <person name="Schierup M.H."/>
            <person name="Rogers J."/>
            <person name="Tyler-Smith C."/>
            <person name="Durbin R."/>
        </authorList>
    </citation>
    <scope>NUCLEOTIDE SEQUENCE [LARGE SCALE GENOMIC DNA]</scope>
</reference>
<accession>A0A2I2Y247</accession>
<dbReference type="FunFam" id="3.80.10.10:FF:000168">
    <property type="entry name" value="Distal membrane arm assembly complex 2"/>
    <property type="match status" value="1"/>
</dbReference>
<comment type="similarity">
    <text evidence="1">Belongs to the ATP synthase subunit s family.</text>
</comment>
<organism evidence="6 7">
    <name type="scientific">Gorilla gorilla gorilla</name>
    <name type="common">Western lowland gorilla</name>
    <dbReference type="NCBI Taxonomy" id="9595"/>
    <lineage>
        <taxon>Eukaryota</taxon>
        <taxon>Metazoa</taxon>
        <taxon>Chordata</taxon>
        <taxon>Craniata</taxon>
        <taxon>Vertebrata</taxon>
        <taxon>Euteleostomi</taxon>
        <taxon>Mammalia</taxon>
        <taxon>Eutheria</taxon>
        <taxon>Euarchontoglires</taxon>
        <taxon>Primates</taxon>
        <taxon>Haplorrhini</taxon>
        <taxon>Catarrhini</taxon>
        <taxon>Hominidae</taxon>
        <taxon>Gorilla</taxon>
    </lineage>
</organism>
<reference evidence="6" key="4">
    <citation type="submission" date="2025-09" db="UniProtKB">
        <authorList>
            <consortium name="Ensembl"/>
        </authorList>
    </citation>
    <scope>IDENTIFICATION</scope>
</reference>
<protein>
    <recommendedName>
        <fullName evidence="4">Distal membrane-arm assembly complex protein 2</fullName>
    </recommendedName>
    <alternativeName>
        <fullName evidence="5">ATP synthase subunit s-like protein</fullName>
    </alternativeName>
</protein>
<dbReference type="Proteomes" id="UP000001519">
    <property type="component" value="Chromosome 19"/>
</dbReference>
<evidence type="ECO:0000256" key="4">
    <source>
        <dbReference type="ARBA" id="ARBA00072316"/>
    </source>
</evidence>
<dbReference type="RefSeq" id="XP_055225487.1">
    <property type="nucleotide sequence ID" value="XM_055369512.1"/>
</dbReference>
<evidence type="ECO:0000313" key="7">
    <source>
        <dbReference type="Proteomes" id="UP000001519"/>
    </source>
</evidence>